<protein>
    <recommendedName>
        <fullName evidence="7">Phosphatidylglycerol--prolipoprotein diacylglyceryl transferase</fullName>
        <ecNumber evidence="7">2.5.1.145</ecNumber>
    </recommendedName>
</protein>
<dbReference type="Pfam" id="PF01790">
    <property type="entry name" value="LGT"/>
    <property type="match status" value="1"/>
</dbReference>
<comment type="similarity">
    <text evidence="1 7">Belongs to the Lgt family.</text>
</comment>
<dbReference type="EMBL" id="LGTE01000008">
    <property type="protein sequence ID" value="KNZ69891.1"/>
    <property type="molecule type" value="Genomic_DNA"/>
</dbReference>
<name>A0A0L6W339_9FIRM</name>
<evidence type="ECO:0000256" key="1">
    <source>
        <dbReference type="ARBA" id="ARBA00007150"/>
    </source>
</evidence>
<comment type="caution">
    <text evidence="8">The sequence shown here is derived from an EMBL/GenBank/DDBJ whole genome shotgun (WGS) entry which is preliminary data.</text>
</comment>
<evidence type="ECO:0000313" key="8">
    <source>
        <dbReference type="EMBL" id="KNZ69891.1"/>
    </source>
</evidence>
<gene>
    <name evidence="7" type="primary">lgt</name>
    <name evidence="8" type="ORF">Tfer_1503</name>
</gene>
<dbReference type="PATRIC" id="fig|281456.6.peg.1605"/>
<keyword evidence="4 7" id="KW-0812">Transmembrane</keyword>
<feature type="transmembrane region" description="Helical" evidence="7">
    <location>
        <begin position="118"/>
        <end position="144"/>
    </location>
</feature>
<dbReference type="PANTHER" id="PTHR30589">
    <property type="entry name" value="PROLIPOPROTEIN DIACYLGLYCERYL TRANSFERASE"/>
    <property type="match status" value="1"/>
</dbReference>
<dbReference type="HAMAP" id="MF_01147">
    <property type="entry name" value="Lgt"/>
    <property type="match status" value="1"/>
</dbReference>
<feature type="transmembrane region" description="Helical" evidence="7">
    <location>
        <begin position="216"/>
        <end position="239"/>
    </location>
</feature>
<accession>A0A0L6W339</accession>
<keyword evidence="9" id="KW-1185">Reference proteome</keyword>
<dbReference type="GO" id="GO:0008961">
    <property type="term" value="F:phosphatidylglycerol-prolipoprotein diacylglyceryl transferase activity"/>
    <property type="evidence" value="ECO:0007669"/>
    <property type="project" value="UniProtKB-UniRule"/>
</dbReference>
<feature type="transmembrane region" description="Helical" evidence="7">
    <location>
        <begin position="44"/>
        <end position="68"/>
    </location>
</feature>
<reference evidence="9" key="1">
    <citation type="submission" date="2015-07" db="EMBL/GenBank/DDBJ databases">
        <title>Complete Genome of Thermincola ferriacetica strain Z-0001T.</title>
        <authorList>
            <person name="Lusk B."/>
            <person name="Badalamenti J.P."/>
            <person name="Parameswaran P."/>
            <person name="Bond D.R."/>
            <person name="Torres C.I."/>
        </authorList>
    </citation>
    <scope>NUCLEOTIDE SEQUENCE [LARGE SCALE GENOMIC DNA]</scope>
    <source>
        <strain evidence="9">Z-0001</strain>
    </source>
</reference>
<dbReference type="UniPathway" id="UPA00664"/>
<evidence type="ECO:0000256" key="7">
    <source>
        <dbReference type="HAMAP-Rule" id="MF_01147"/>
    </source>
</evidence>
<dbReference type="InterPro" id="IPR001640">
    <property type="entry name" value="Lgt"/>
</dbReference>
<dbReference type="GO" id="GO:0042158">
    <property type="term" value="P:lipoprotein biosynthetic process"/>
    <property type="evidence" value="ECO:0007669"/>
    <property type="project" value="UniProtKB-UniRule"/>
</dbReference>
<keyword evidence="6 7" id="KW-0472">Membrane</keyword>
<comment type="catalytic activity">
    <reaction evidence="7">
        <text>L-cysteinyl-[prolipoprotein] + a 1,2-diacyl-sn-glycero-3-phospho-(1'-sn-glycerol) = an S-1,2-diacyl-sn-glyceryl-L-cysteinyl-[prolipoprotein] + sn-glycerol 1-phosphate + H(+)</text>
        <dbReference type="Rhea" id="RHEA:56712"/>
        <dbReference type="Rhea" id="RHEA-COMP:14679"/>
        <dbReference type="Rhea" id="RHEA-COMP:14680"/>
        <dbReference type="ChEBI" id="CHEBI:15378"/>
        <dbReference type="ChEBI" id="CHEBI:29950"/>
        <dbReference type="ChEBI" id="CHEBI:57685"/>
        <dbReference type="ChEBI" id="CHEBI:64716"/>
        <dbReference type="ChEBI" id="CHEBI:140658"/>
        <dbReference type="EC" id="2.5.1.145"/>
    </reaction>
</comment>
<keyword evidence="8" id="KW-0449">Lipoprotein</keyword>
<comment type="pathway">
    <text evidence="7">Protein modification; lipoprotein biosynthesis (diacylglyceryl transfer).</text>
</comment>
<dbReference type="AlphaFoldDB" id="A0A0L6W339"/>
<comment type="subcellular location">
    <subcellularLocation>
        <location evidence="7">Cell membrane</location>
        <topology evidence="7">Multi-pass membrane protein</topology>
    </subcellularLocation>
</comment>
<feature type="transmembrane region" description="Helical" evidence="7">
    <location>
        <begin position="13"/>
        <end position="32"/>
    </location>
</feature>
<keyword evidence="3 7" id="KW-0808">Transferase</keyword>
<evidence type="ECO:0000256" key="2">
    <source>
        <dbReference type="ARBA" id="ARBA00022475"/>
    </source>
</evidence>
<keyword evidence="5 7" id="KW-1133">Transmembrane helix</keyword>
<evidence type="ECO:0000256" key="6">
    <source>
        <dbReference type="ARBA" id="ARBA00023136"/>
    </source>
</evidence>
<dbReference type="EC" id="2.5.1.145" evidence="7"/>
<evidence type="ECO:0000256" key="5">
    <source>
        <dbReference type="ARBA" id="ARBA00022989"/>
    </source>
</evidence>
<keyword evidence="2 7" id="KW-1003">Cell membrane</keyword>
<sequence>MRPILFKLGAFSIYSWGLMLSIAVLIGTYLTIRWAKEYNISADTIIDLVIYLVVGGLIGGRLFYVFVYDPSYYLSHPLEVFFLWRGGLVYYGALAGGFLTGIWYIRKKKLPFWQLADVVTPALALGYGIVRIGCFLNGCCYGKPTNSIWGVIFPHLDNLYRYPTQLYSSAFGMGMFLFLLWFKKRKTFDGQMFLLFLIIYGIERIIVEAFRENLLIWGPITVSQLISAFVILIAGIFYYRKARVNVNETRH</sequence>
<feature type="transmembrane region" description="Helical" evidence="7">
    <location>
        <begin position="193"/>
        <end position="210"/>
    </location>
</feature>
<organism evidence="8 9">
    <name type="scientific">Thermincola ferriacetica</name>
    <dbReference type="NCBI Taxonomy" id="281456"/>
    <lineage>
        <taxon>Bacteria</taxon>
        <taxon>Bacillati</taxon>
        <taxon>Bacillota</taxon>
        <taxon>Clostridia</taxon>
        <taxon>Eubacteriales</taxon>
        <taxon>Thermincolaceae</taxon>
        <taxon>Thermincola</taxon>
    </lineage>
</organism>
<comment type="function">
    <text evidence="7">Catalyzes the transfer of the diacylglyceryl group from phosphatidylglycerol to the sulfhydryl group of the N-terminal cysteine of a prolipoprotein, the first step in the formation of mature lipoproteins.</text>
</comment>
<dbReference type="NCBIfam" id="TIGR00544">
    <property type="entry name" value="lgt"/>
    <property type="match status" value="1"/>
</dbReference>
<evidence type="ECO:0000313" key="9">
    <source>
        <dbReference type="Proteomes" id="UP000037175"/>
    </source>
</evidence>
<feature type="transmembrane region" description="Helical" evidence="7">
    <location>
        <begin position="88"/>
        <end position="106"/>
    </location>
</feature>
<dbReference type="Proteomes" id="UP000037175">
    <property type="component" value="Unassembled WGS sequence"/>
</dbReference>
<feature type="binding site" evidence="7">
    <location>
        <position position="131"/>
    </location>
    <ligand>
        <name>a 1,2-diacyl-sn-glycero-3-phospho-(1'-sn-glycerol)</name>
        <dbReference type="ChEBI" id="CHEBI:64716"/>
    </ligand>
</feature>
<proteinExistence type="inferred from homology"/>
<evidence type="ECO:0000256" key="4">
    <source>
        <dbReference type="ARBA" id="ARBA00022692"/>
    </source>
</evidence>
<dbReference type="RefSeq" id="WP_013119621.1">
    <property type="nucleotide sequence ID" value="NZ_LGTE01000008.1"/>
</dbReference>
<dbReference type="GO" id="GO:0005886">
    <property type="term" value="C:plasma membrane"/>
    <property type="evidence" value="ECO:0007669"/>
    <property type="project" value="UniProtKB-SubCell"/>
</dbReference>
<evidence type="ECO:0000256" key="3">
    <source>
        <dbReference type="ARBA" id="ARBA00022679"/>
    </source>
</evidence>
<dbReference type="PANTHER" id="PTHR30589:SF0">
    <property type="entry name" value="PHOSPHATIDYLGLYCEROL--PROLIPOPROTEIN DIACYLGLYCERYL TRANSFERASE"/>
    <property type="match status" value="1"/>
</dbReference>
<feature type="transmembrane region" description="Helical" evidence="7">
    <location>
        <begin position="164"/>
        <end position="181"/>
    </location>
</feature>